<dbReference type="AlphaFoldDB" id="A0AAE0XBE2"/>
<evidence type="ECO:0000256" key="1">
    <source>
        <dbReference type="SAM" id="SignalP"/>
    </source>
</evidence>
<feature type="chain" id="PRO_5041922903" evidence="1">
    <location>
        <begin position="20"/>
        <end position="171"/>
    </location>
</feature>
<comment type="caution">
    <text evidence="2">The sequence shown here is derived from an EMBL/GenBank/DDBJ whole genome shotgun (WGS) entry which is preliminary data.</text>
</comment>
<feature type="signal peptide" evidence="1">
    <location>
        <begin position="1"/>
        <end position="19"/>
    </location>
</feature>
<gene>
    <name evidence="2" type="ORF">B0T22DRAFT_440967</name>
</gene>
<evidence type="ECO:0000313" key="3">
    <source>
        <dbReference type="Proteomes" id="UP001270362"/>
    </source>
</evidence>
<proteinExistence type="predicted"/>
<dbReference type="EMBL" id="JAULSO010000002">
    <property type="protein sequence ID" value="KAK3689488.1"/>
    <property type="molecule type" value="Genomic_DNA"/>
</dbReference>
<dbReference type="Proteomes" id="UP001270362">
    <property type="component" value="Unassembled WGS sequence"/>
</dbReference>
<name>A0AAE0XBE2_9PEZI</name>
<keyword evidence="1" id="KW-0732">Signal</keyword>
<accession>A0AAE0XBE2</accession>
<protein>
    <submittedName>
        <fullName evidence="2">Uncharacterized protein</fullName>
    </submittedName>
</protein>
<organism evidence="2 3">
    <name type="scientific">Podospora appendiculata</name>
    <dbReference type="NCBI Taxonomy" id="314037"/>
    <lineage>
        <taxon>Eukaryota</taxon>
        <taxon>Fungi</taxon>
        <taxon>Dikarya</taxon>
        <taxon>Ascomycota</taxon>
        <taxon>Pezizomycotina</taxon>
        <taxon>Sordariomycetes</taxon>
        <taxon>Sordariomycetidae</taxon>
        <taxon>Sordariales</taxon>
        <taxon>Podosporaceae</taxon>
        <taxon>Podospora</taxon>
    </lineage>
</organism>
<evidence type="ECO:0000313" key="2">
    <source>
        <dbReference type="EMBL" id="KAK3689488.1"/>
    </source>
</evidence>
<reference evidence="2" key="2">
    <citation type="submission" date="2023-06" db="EMBL/GenBank/DDBJ databases">
        <authorList>
            <consortium name="Lawrence Berkeley National Laboratory"/>
            <person name="Haridas S."/>
            <person name="Hensen N."/>
            <person name="Bonometti L."/>
            <person name="Westerberg I."/>
            <person name="Brannstrom I.O."/>
            <person name="Guillou S."/>
            <person name="Cros-Aarteil S."/>
            <person name="Calhoun S."/>
            <person name="Kuo A."/>
            <person name="Mondo S."/>
            <person name="Pangilinan J."/>
            <person name="Riley R."/>
            <person name="Labutti K."/>
            <person name="Andreopoulos B."/>
            <person name="Lipzen A."/>
            <person name="Chen C."/>
            <person name="Yanf M."/>
            <person name="Daum C."/>
            <person name="Ng V."/>
            <person name="Clum A."/>
            <person name="Steindorff A."/>
            <person name="Ohm R."/>
            <person name="Martin F."/>
            <person name="Silar P."/>
            <person name="Natvig D."/>
            <person name="Lalanne C."/>
            <person name="Gautier V."/>
            <person name="Ament-Velasquez S.L."/>
            <person name="Kruys A."/>
            <person name="Hutchinson M.I."/>
            <person name="Powell A.J."/>
            <person name="Barry K."/>
            <person name="Miller A.N."/>
            <person name="Grigoriev I.V."/>
            <person name="Debuchy R."/>
            <person name="Gladieux P."/>
            <person name="Thoren M.H."/>
            <person name="Johannesson H."/>
        </authorList>
    </citation>
    <scope>NUCLEOTIDE SEQUENCE</scope>
    <source>
        <strain evidence="2">CBS 314.62</strain>
    </source>
</reference>
<keyword evidence="3" id="KW-1185">Reference proteome</keyword>
<reference evidence="2" key="1">
    <citation type="journal article" date="2023" name="Mol. Phylogenet. Evol.">
        <title>Genome-scale phylogeny and comparative genomics of the fungal order Sordariales.</title>
        <authorList>
            <person name="Hensen N."/>
            <person name="Bonometti L."/>
            <person name="Westerberg I."/>
            <person name="Brannstrom I.O."/>
            <person name="Guillou S."/>
            <person name="Cros-Aarteil S."/>
            <person name="Calhoun S."/>
            <person name="Haridas S."/>
            <person name="Kuo A."/>
            <person name="Mondo S."/>
            <person name="Pangilinan J."/>
            <person name="Riley R."/>
            <person name="LaButti K."/>
            <person name="Andreopoulos B."/>
            <person name="Lipzen A."/>
            <person name="Chen C."/>
            <person name="Yan M."/>
            <person name="Daum C."/>
            <person name="Ng V."/>
            <person name="Clum A."/>
            <person name="Steindorff A."/>
            <person name="Ohm R.A."/>
            <person name="Martin F."/>
            <person name="Silar P."/>
            <person name="Natvig D.O."/>
            <person name="Lalanne C."/>
            <person name="Gautier V."/>
            <person name="Ament-Velasquez S.L."/>
            <person name="Kruys A."/>
            <person name="Hutchinson M.I."/>
            <person name="Powell A.J."/>
            <person name="Barry K."/>
            <person name="Miller A.N."/>
            <person name="Grigoriev I.V."/>
            <person name="Debuchy R."/>
            <person name="Gladieux P."/>
            <person name="Hiltunen Thoren M."/>
            <person name="Johannesson H."/>
        </authorList>
    </citation>
    <scope>NUCLEOTIDE SEQUENCE</scope>
    <source>
        <strain evidence="2">CBS 314.62</strain>
    </source>
</reference>
<sequence length="171" mass="17337">MQLQTLLLALLSAASTITAASIPRPAPAPFGNNTLTTPDPRFIPTDFGVTAGVPAPSQPGSCLGAGGKLIPCTCPPKPTDPRFLAGLTQALTEGFFPDPSVQSPIDLARFNDAADTSARTNQLRATVMIQVMQSLSGKKGAGCPGVAVPVLVNQQKTGQVGDAASVGSAGR</sequence>